<organism evidence="2 3">
    <name type="scientific">Pelobates cultripes</name>
    <name type="common">Western spadefoot toad</name>
    <dbReference type="NCBI Taxonomy" id="61616"/>
    <lineage>
        <taxon>Eukaryota</taxon>
        <taxon>Metazoa</taxon>
        <taxon>Chordata</taxon>
        <taxon>Craniata</taxon>
        <taxon>Vertebrata</taxon>
        <taxon>Euteleostomi</taxon>
        <taxon>Amphibia</taxon>
        <taxon>Batrachia</taxon>
        <taxon>Anura</taxon>
        <taxon>Pelobatoidea</taxon>
        <taxon>Pelobatidae</taxon>
        <taxon>Pelobates</taxon>
    </lineage>
</organism>
<protein>
    <submittedName>
        <fullName evidence="2">Uncharacterized protein</fullName>
    </submittedName>
</protein>
<dbReference type="EMBL" id="OW240918">
    <property type="protein sequence ID" value="CAH2306317.1"/>
    <property type="molecule type" value="Genomic_DNA"/>
</dbReference>
<evidence type="ECO:0000313" key="2">
    <source>
        <dbReference type="EMBL" id="CAH2306317.1"/>
    </source>
</evidence>
<evidence type="ECO:0000256" key="1">
    <source>
        <dbReference type="SAM" id="Coils"/>
    </source>
</evidence>
<dbReference type="AlphaFoldDB" id="A0AAD1SQL9"/>
<proteinExistence type="predicted"/>
<gene>
    <name evidence="2" type="ORF">PECUL_23A035896</name>
</gene>
<evidence type="ECO:0000313" key="3">
    <source>
        <dbReference type="Proteomes" id="UP001295444"/>
    </source>
</evidence>
<keyword evidence="3" id="KW-1185">Reference proteome</keyword>
<reference evidence="2" key="1">
    <citation type="submission" date="2022-03" db="EMBL/GenBank/DDBJ databases">
        <authorList>
            <person name="Alioto T."/>
            <person name="Alioto T."/>
            <person name="Gomez Garrido J."/>
        </authorList>
    </citation>
    <scope>NUCLEOTIDE SEQUENCE</scope>
</reference>
<accession>A0AAD1SQL9</accession>
<keyword evidence="1" id="KW-0175">Coiled coil</keyword>
<feature type="coiled-coil region" evidence="1">
    <location>
        <begin position="52"/>
        <end position="86"/>
    </location>
</feature>
<dbReference type="Proteomes" id="UP001295444">
    <property type="component" value="Chromosome 07"/>
</dbReference>
<name>A0AAD1SQL9_PELCU</name>
<sequence length="99" mass="11041">MAVWRNYWTLDPIQGADHPEEPLQSGDRGAATTKSDFMDLMVHICTIFHADLAVVQEELTAVTDRVKATEKEVSSLSQRHADAAEQIRLLRASHEAIQA</sequence>